<reference evidence="1 2" key="1">
    <citation type="submission" date="2016-01" db="EMBL/GenBank/DDBJ databases">
        <authorList>
            <person name="McClelland M."/>
            <person name="Jain A."/>
            <person name="Saraogi P."/>
            <person name="Mendelson R."/>
            <person name="Westerman R."/>
            <person name="SanMiguel P."/>
            <person name="Csonka L."/>
        </authorList>
    </citation>
    <scope>NUCLEOTIDE SEQUENCE [LARGE SCALE GENOMIC DNA]</scope>
    <source>
        <strain evidence="1 2">R-53146</strain>
    </source>
</reference>
<proteinExistence type="predicted"/>
<dbReference type="STRING" id="1586267.GCA_001418685_02020"/>
<evidence type="ECO:0008006" key="3">
    <source>
        <dbReference type="Google" id="ProtNLM"/>
    </source>
</evidence>
<dbReference type="EMBL" id="FCOR01000017">
    <property type="protein sequence ID" value="CVK17154.1"/>
    <property type="molecule type" value="Genomic_DNA"/>
</dbReference>
<name>A0A0X3AS40_9FLAO</name>
<organism evidence="1 2">
    <name type="scientific">Apibacter mensalis</name>
    <dbReference type="NCBI Taxonomy" id="1586267"/>
    <lineage>
        <taxon>Bacteria</taxon>
        <taxon>Pseudomonadati</taxon>
        <taxon>Bacteroidota</taxon>
        <taxon>Flavobacteriia</taxon>
        <taxon>Flavobacteriales</taxon>
        <taxon>Weeksellaceae</taxon>
        <taxon>Apibacter</taxon>
    </lineage>
</organism>
<evidence type="ECO:0000313" key="1">
    <source>
        <dbReference type="EMBL" id="CVK17154.1"/>
    </source>
</evidence>
<protein>
    <recommendedName>
        <fullName evidence="3">Phage protein D</fullName>
    </recommendedName>
</protein>
<sequence length="324" mass="37277">MVFCCKITIGEYVFHGVHSLEIKSTWKMFTQTAKILLPKKMYYEKDSRYFPVTQIKDIFKRGDRVRIELGYNNSLDTRFEGYLSRSPRPTIPYELECEDEMWILKQKEVSVNRMSATVKQILQEAAPSYEIICPDEIYGDFSLLQTTPVKIFDELRKKAGLYTFFRGNRLVCGLPYADPNMTETIPNLVFGNNIIESTLQYRDMEDCRVKIYGSSVQNNGTVIRVEAGENGGDIVRENYGTQLTKEELEIKVKRILETYKTRGGYSGDIRTFGWPVVQHGQKVHILDTGIYEKRDSINYVEEVVIRVSASEGFKQTLVIGKSAV</sequence>
<evidence type="ECO:0000313" key="2">
    <source>
        <dbReference type="Proteomes" id="UP000182761"/>
    </source>
</evidence>
<gene>
    <name evidence="1" type="ORF">Ga0061079_11722</name>
</gene>
<dbReference type="AlphaFoldDB" id="A0A0X3AS40"/>
<accession>A0A0X3AS40</accession>
<dbReference type="Proteomes" id="UP000182761">
    <property type="component" value="Unassembled WGS sequence"/>
</dbReference>
<keyword evidence="2" id="KW-1185">Reference proteome</keyword>